<dbReference type="EMBL" id="JAHLOQ010000015">
    <property type="protein sequence ID" value="MBU5336125.1"/>
    <property type="molecule type" value="Genomic_DNA"/>
</dbReference>
<keyword evidence="2" id="KW-1185">Reference proteome</keyword>
<protein>
    <recommendedName>
        <fullName evidence="3">N-acetyltransferase domain-containing protein</fullName>
    </recommendedName>
</protein>
<gene>
    <name evidence="1" type="ORF">KQI20_06705</name>
</gene>
<dbReference type="Proteomes" id="UP001196301">
    <property type="component" value="Unassembled WGS sequence"/>
</dbReference>
<sequence length="152" mass="18241">MIENRNYEENILEELCKILNQIIFEVLQFEPCFAYHSIEGENYYTIHNKIKSYGEKRFDLNMRVYKNENEKGFLYVYMLWFSVNPKKRGLGSIIVNEILELLKALTDIKFVILHPDDNEVKYFWVKNKFMPSNGEIDKKIDVNTRRILVYAV</sequence>
<accession>A0ABS6DWL3</accession>
<proteinExistence type="predicted"/>
<dbReference type="RefSeq" id="WP_216569253.1">
    <property type="nucleotide sequence ID" value="NZ_JAHLOQ010000015.1"/>
</dbReference>
<reference evidence="1 2" key="1">
    <citation type="submission" date="2021-06" db="EMBL/GenBank/DDBJ databases">
        <authorList>
            <person name="Sun Q."/>
            <person name="Li D."/>
        </authorList>
    </citation>
    <scope>NUCLEOTIDE SEQUENCE [LARGE SCALE GENOMIC DNA]</scope>
    <source>
        <strain evidence="1 2">N19</strain>
    </source>
</reference>
<evidence type="ECO:0008006" key="3">
    <source>
        <dbReference type="Google" id="ProtNLM"/>
    </source>
</evidence>
<evidence type="ECO:0000313" key="1">
    <source>
        <dbReference type="EMBL" id="MBU5336125.1"/>
    </source>
</evidence>
<evidence type="ECO:0000313" key="2">
    <source>
        <dbReference type="Proteomes" id="UP001196301"/>
    </source>
</evidence>
<comment type="caution">
    <text evidence="1">The sequence shown here is derived from an EMBL/GenBank/DDBJ whole genome shotgun (WGS) entry which is preliminary data.</text>
</comment>
<name>A0ABS6DWL3_9FIRM</name>
<organism evidence="1 2">
    <name type="scientific">Intestinibacter bartlettii</name>
    <dbReference type="NCBI Taxonomy" id="261299"/>
    <lineage>
        <taxon>Bacteria</taxon>
        <taxon>Bacillati</taxon>
        <taxon>Bacillota</taxon>
        <taxon>Clostridia</taxon>
        <taxon>Peptostreptococcales</taxon>
        <taxon>Peptostreptococcaceae</taxon>
        <taxon>Intestinibacter</taxon>
    </lineage>
</organism>